<feature type="domain" description="G" evidence="2">
    <location>
        <begin position="20"/>
        <end position="82"/>
    </location>
</feature>
<dbReference type="GO" id="GO:0005525">
    <property type="term" value="F:GTP binding"/>
    <property type="evidence" value="ECO:0007669"/>
    <property type="project" value="InterPro"/>
</dbReference>
<evidence type="ECO:0000256" key="1">
    <source>
        <dbReference type="SAM" id="MobiDB-lite"/>
    </source>
</evidence>
<sequence>MKRREGVFTPSMPENTDLIILVIGTTGAGKSTFVNAVAGYEASQASDDLGSCTREVKAVPCHLFEGRRVVIVDTPGFNDTNISDVDVFRLVATWLAKTYAEGIKLSGVLLFHRITDNRVNGAARKLLDIFQDTCGPDALRNALLVTTMWDEIDQAQGSCREQELAENFWSDMITRGARYKRFLNTPQSAQEIVHLLGEDASQYALQLQVELVDEGKDLARTTAGKPVFSWLHDLLGGIQKKIQIISKKLRTTKKGNVAQQHHLQRQLNMVKEEEAYVGQELKWYHPEPIKILDELWVSPELTESPTSISPSVLTLPFVSSYSTPGPSKSKEVQIDVKTTVIPPSPDPTPLPSLILPPDGWSFLEADDVSYPPNDPSAVLGALTPTDTASTLIGSSSLSTTPSTSSPVSPFSFRNPRWSLSNTTLSNRSSQTLVESKEIHSVEGVAGQNESLQPKLPFSQKVIPLMRRITIKSKRRSDLLEPSNLSTGGEAISRQMPKL</sequence>
<reference evidence="3" key="1">
    <citation type="submission" date="2020-11" db="EMBL/GenBank/DDBJ databases">
        <authorList>
            <consortium name="DOE Joint Genome Institute"/>
            <person name="Ahrendt S."/>
            <person name="Riley R."/>
            <person name="Andreopoulos W."/>
            <person name="Labutti K."/>
            <person name="Pangilinan J."/>
            <person name="Ruiz-Duenas F.J."/>
            <person name="Barrasa J.M."/>
            <person name="Sanchez-Garcia M."/>
            <person name="Camarero S."/>
            <person name="Miyauchi S."/>
            <person name="Serrano A."/>
            <person name="Linde D."/>
            <person name="Babiker R."/>
            <person name="Drula E."/>
            <person name="Ayuso-Fernandez I."/>
            <person name="Pacheco R."/>
            <person name="Padilla G."/>
            <person name="Ferreira P."/>
            <person name="Barriuso J."/>
            <person name="Kellner H."/>
            <person name="Castanera R."/>
            <person name="Alfaro M."/>
            <person name="Ramirez L."/>
            <person name="Pisabarro A.G."/>
            <person name="Kuo A."/>
            <person name="Tritt A."/>
            <person name="Lipzen A."/>
            <person name="He G."/>
            <person name="Yan M."/>
            <person name="Ng V."/>
            <person name="Cullen D."/>
            <person name="Martin F."/>
            <person name="Rosso M.-N."/>
            <person name="Henrissat B."/>
            <person name="Hibbett D."/>
            <person name="Martinez A.T."/>
            <person name="Grigoriev I.V."/>
        </authorList>
    </citation>
    <scope>NUCLEOTIDE SEQUENCE</scope>
    <source>
        <strain evidence="3">CBS 506.95</strain>
    </source>
</reference>
<comment type="caution">
    <text evidence="3">The sequence shown here is derived from an EMBL/GenBank/DDBJ whole genome shotgun (WGS) entry which is preliminary data.</text>
</comment>
<dbReference type="OrthoDB" id="2614383at2759"/>
<proteinExistence type="predicted"/>
<dbReference type="AlphaFoldDB" id="A0A9P6EBL7"/>
<evidence type="ECO:0000313" key="4">
    <source>
        <dbReference type="Proteomes" id="UP000807306"/>
    </source>
</evidence>
<keyword evidence="4" id="KW-1185">Reference proteome</keyword>
<evidence type="ECO:0000313" key="3">
    <source>
        <dbReference type="EMBL" id="KAF9526000.1"/>
    </source>
</evidence>
<dbReference type="PANTHER" id="PTHR10903:SF184">
    <property type="entry name" value="GTP-BINDING PROTEIN A"/>
    <property type="match status" value="1"/>
</dbReference>
<dbReference type="InterPro" id="IPR045058">
    <property type="entry name" value="GIMA/IAN/Toc"/>
</dbReference>
<organism evidence="3 4">
    <name type="scientific">Crepidotus variabilis</name>
    <dbReference type="NCBI Taxonomy" id="179855"/>
    <lineage>
        <taxon>Eukaryota</taxon>
        <taxon>Fungi</taxon>
        <taxon>Dikarya</taxon>
        <taxon>Basidiomycota</taxon>
        <taxon>Agaricomycotina</taxon>
        <taxon>Agaricomycetes</taxon>
        <taxon>Agaricomycetidae</taxon>
        <taxon>Agaricales</taxon>
        <taxon>Agaricineae</taxon>
        <taxon>Crepidotaceae</taxon>
        <taxon>Crepidotus</taxon>
    </lineage>
</organism>
<dbReference type="InterPro" id="IPR006073">
    <property type="entry name" value="GTP-bd"/>
</dbReference>
<protein>
    <submittedName>
        <fullName evidence="3">P-loop containing nucleoside triphosphate hydrolase protein</fullName>
    </submittedName>
</protein>
<dbReference type="SUPFAM" id="SSF52540">
    <property type="entry name" value="P-loop containing nucleoside triphosphate hydrolases"/>
    <property type="match status" value="1"/>
</dbReference>
<accession>A0A9P6EBL7</accession>
<dbReference type="Pfam" id="PF01926">
    <property type="entry name" value="MMR_HSR1"/>
    <property type="match status" value="1"/>
</dbReference>
<gene>
    <name evidence="3" type="ORF">CPB83DRAFT_502503</name>
</gene>
<name>A0A9P6EBL7_9AGAR</name>
<evidence type="ECO:0000259" key="2">
    <source>
        <dbReference type="Pfam" id="PF01926"/>
    </source>
</evidence>
<dbReference type="Gene3D" id="3.40.50.300">
    <property type="entry name" value="P-loop containing nucleotide triphosphate hydrolases"/>
    <property type="match status" value="1"/>
</dbReference>
<dbReference type="EMBL" id="MU157876">
    <property type="protein sequence ID" value="KAF9526000.1"/>
    <property type="molecule type" value="Genomic_DNA"/>
</dbReference>
<dbReference type="PANTHER" id="PTHR10903">
    <property type="entry name" value="GTPASE, IMAP FAMILY MEMBER-RELATED"/>
    <property type="match status" value="1"/>
</dbReference>
<feature type="region of interest" description="Disordered" evidence="1">
    <location>
        <begin position="473"/>
        <end position="498"/>
    </location>
</feature>
<keyword evidence="3" id="KW-0378">Hydrolase</keyword>
<dbReference type="GO" id="GO:0016787">
    <property type="term" value="F:hydrolase activity"/>
    <property type="evidence" value="ECO:0007669"/>
    <property type="project" value="UniProtKB-KW"/>
</dbReference>
<dbReference type="Proteomes" id="UP000807306">
    <property type="component" value="Unassembled WGS sequence"/>
</dbReference>
<dbReference type="InterPro" id="IPR027417">
    <property type="entry name" value="P-loop_NTPase"/>
</dbReference>